<dbReference type="Proteomes" id="UP000502502">
    <property type="component" value="Chromosome"/>
</dbReference>
<sequence length="135" mass="14366">MKAVLLMALAAQPVTMELPTTLKPNCYRTIAHPTPVQLTGQMPADPTTIYTLRICYADYKPLRAVRVGIPDEPGKDNPDTLIAADCKLVSGTKMLMWLTPPAPPATYTTPSMNICVLGMAVIGDAPTAAIEGAGR</sequence>
<dbReference type="AlphaFoldDB" id="A0A6G7ZP38"/>
<organism evidence="1 2">
    <name type="scientific">Sphingomonas sinipercae</name>
    <dbReference type="NCBI Taxonomy" id="2714944"/>
    <lineage>
        <taxon>Bacteria</taxon>
        <taxon>Pseudomonadati</taxon>
        <taxon>Pseudomonadota</taxon>
        <taxon>Alphaproteobacteria</taxon>
        <taxon>Sphingomonadales</taxon>
        <taxon>Sphingomonadaceae</taxon>
        <taxon>Sphingomonas</taxon>
    </lineage>
</organism>
<evidence type="ECO:0000313" key="1">
    <source>
        <dbReference type="EMBL" id="QIL02695.1"/>
    </source>
</evidence>
<name>A0A6G7ZP38_9SPHN</name>
<reference evidence="1 2" key="1">
    <citation type="submission" date="2020-03" db="EMBL/GenBank/DDBJ databases">
        <title>Sphingomonas sp. nov., isolated from fish.</title>
        <authorList>
            <person name="Hyun D.-W."/>
            <person name="Bae J.-W."/>
        </authorList>
    </citation>
    <scope>NUCLEOTIDE SEQUENCE [LARGE SCALE GENOMIC DNA]</scope>
    <source>
        <strain evidence="1 2">HDW15C</strain>
    </source>
</reference>
<evidence type="ECO:0000313" key="2">
    <source>
        <dbReference type="Proteomes" id="UP000502502"/>
    </source>
</evidence>
<accession>A0A6G7ZP38</accession>
<dbReference type="EMBL" id="CP049871">
    <property type="protein sequence ID" value="QIL02695.1"/>
    <property type="molecule type" value="Genomic_DNA"/>
</dbReference>
<dbReference type="RefSeq" id="WP_166094723.1">
    <property type="nucleotide sequence ID" value="NZ_CP049871.1"/>
</dbReference>
<keyword evidence="2" id="KW-1185">Reference proteome</keyword>
<dbReference type="KEGG" id="ssin:G7078_07800"/>
<proteinExistence type="predicted"/>
<protein>
    <submittedName>
        <fullName evidence="1">Uncharacterized protein</fullName>
    </submittedName>
</protein>
<gene>
    <name evidence="1" type="ORF">G7078_07800</name>
</gene>